<evidence type="ECO:0000313" key="2">
    <source>
        <dbReference type="Proteomes" id="UP000065261"/>
    </source>
</evidence>
<proteinExistence type="predicted"/>
<evidence type="ECO:0000313" key="1">
    <source>
        <dbReference type="EMBL" id="ALS34876.1"/>
    </source>
</evidence>
<gene>
    <name evidence="1" type="ORF">PTRA_b0389</name>
</gene>
<dbReference type="OrthoDB" id="5616064at2"/>
<evidence type="ECO:0008006" key="3">
    <source>
        <dbReference type="Google" id="ProtNLM"/>
    </source>
</evidence>
<dbReference type="EMBL" id="CP011035">
    <property type="protein sequence ID" value="ALS34876.1"/>
    <property type="molecule type" value="Genomic_DNA"/>
</dbReference>
<sequence length="189" mass="20427">MKKLLPVIAALALGACSSTEQTQSAPLAKNDSVPNWVLLPVSDKGLASSSCVPWSGSMSTDRAQAIAAARADLSQQIQVKASVMDRLYQRKAQSNDELNVGGTFEQVSKQVAEQSLVGAIPQEVAFARLDGKKQLCTLVVMSNTQDTFNNLVAKSGKRLDPGSREALYEEFKAQKAMKDLEKELDNLNK</sequence>
<organism evidence="1">
    <name type="scientific">Pseudoalteromonas translucida KMM 520</name>
    <dbReference type="NCBI Taxonomy" id="1315283"/>
    <lineage>
        <taxon>Bacteria</taxon>
        <taxon>Pseudomonadati</taxon>
        <taxon>Pseudomonadota</taxon>
        <taxon>Gammaproteobacteria</taxon>
        <taxon>Alteromonadales</taxon>
        <taxon>Pseudoalteromonadaceae</taxon>
        <taxon>Pseudoalteromonas</taxon>
    </lineage>
</organism>
<protein>
    <recommendedName>
        <fullName evidence="3">LPP20 lipoprotein</fullName>
    </recommendedName>
</protein>
<dbReference type="PATRIC" id="fig|1315283.4.peg.3465"/>
<name>A0A0U2VB69_9GAMM</name>
<dbReference type="Proteomes" id="UP000065261">
    <property type="component" value="Chromosome II"/>
</dbReference>
<dbReference type="KEGG" id="ptn:PTRA_b0389"/>
<accession>A0A0U2VB69</accession>
<dbReference type="AlphaFoldDB" id="A0A0U2VB69"/>
<reference evidence="1 2" key="1">
    <citation type="submission" date="2015-03" db="EMBL/GenBank/DDBJ databases">
        <authorList>
            <person name="Murphy D."/>
        </authorList>
    </citation>
    <scope>NUCLEOTIDE SEQUENCE [LARGE SCALE GENOMIC DNA]</scope>
    <source>
        <strain evidence="1 2">KMM 520</strain>
    </source>
</reference>
<dbReference type="RefSeq" id="WP_058374882.1">
    <property type="nucleotide sequence ID" value="NZ_CP011035.1"/>
</dbReference>
<dbReference type="PROSITE" id="PS51257">
    <property type="entry name" value="PROKAR_LIPOPROTEIN"/>
    <property type="match status" value="1"/>
</dbReference>